<dbReference type="NCBIfam" id="TIGR01783">
    <property type="entry name" value="TonB-siderophor"/>
    <property type="match status" value="1"/>
</dbReference>
<evidence type="ECO:0000256" key="10">
    <source>
        <dbReference type="ARBA" id="ARBA00023077"/>
    </source>
</evidence>
<dbReference type="SUPFAM" id="SSF56935">
    <property type="entry name" value="Porins"/>
    <property type="match status" value="1"/>
</dbReference>
<feature type="domain" description="TonB-dependent receptor-like beta-barrel" evidence="17">
    <location>
        <begin position="363"/>
        <end position="769"/>
    </location>
</feature>
<evidence type="ECO:0000313" key="20">
    <source>
        <dbReference type="Proteomes" id="UP000242687"/>
    </source>
</evidence>
<dbReference type="Pfam" id="PF07715">
    <property type="entry name" value="Plug"/>
    <property type="match status" value="1"/>
</dbReference>
<protein>
    <submittedName>
        <fullName evidence="19">Iron complex outermembrane receptor protein</fullName>
    </submittedName>
</protein>
<dbReference type="InterPro" id="IPR037066">
    <property type="entry name" value="Plug_dom_sf"/>
</dbReference>
<name>A0A2H9VTK6_9SPHI</name>
<dbReference type="InterPro" id="IPR012910">
    <property type="entry name" value="Plug_dom"/>
</dbReference>
<evidence type="ECO:0000256" key="15">
    <source>
        <dbReference type="RuleBase" id="RU003357"/>
    </source>
</evidence>
<evidence type="ECO:0000256" key="16">
    <source>
        <dbReference type="SAM" id="SignalP"/>
    </source>
</evidence>
<dbReference type="GO" id="GO:0015344">
    <property type="term" value="F:siderophore uptake transmembrane transporter activity"/>
    <property type="evidence" value="ECO:0007669"/>
    <property type="project" value="TreeGrafter"/>
</dbReference>
<dbReference type="InterPro" id="IPR000531">
    <property type="entry name" value="Beta-barrel_TonB"/>
</dbReference>
<dbReference type="Proteomes" id="UP000242687">
    <property type="component" value="Unassembled WGS sequence"/>
</dbReference>
<dbReference type="Pfam" id="PF00593">
    <property type="entry name" value="TonB_dep_Rec_b-barrel"/>
    <property type="match status" value="1"/>
</dbReference>
<keyword evidence="11 14" id="KW-0472">Membrane</keyword>
<keyword evidence="12 19" id="KW-0675">Receptor</keyword>
<dbReference type="InterPro" id="IPR036942">
    <property type="entry name" value="Beta-barrel_TonB_sf"/>
</dbReference>
<dbReference type="PROSITE" id="PS52016">
    <property type="entry name" value="TONB_DEPENDENT_REC_3"/>
    <property type="match status" value="1"/>
</dbReference>
<dbReference type="PANTHER" id="PTHR32552">
    <property type="entry name" value="FERRICHROME IRON RECEPTOR-RELATED"/>
    <property type="match status" value="1"/>
</dbReference>
<keyword evidence="6 14" id="KW-0812">Transmembrane</keyword>
<evidence type="ECO:0000256" key="9">
    <source>
        <dbReference type="ARBA" id="ARBA00023065"/>
    </source>
</evidence>
<keyword evidence="8" id="KW-0408">Iron</keyword>
<dbReference type="Gene3D" id="2.40.170.20">
    <property type="entry name" value="TonB-dependent receptor, beta-barrel domain"/>
    <property type="match status" value="1"/>
</dbReference>
<dbReference type="EMBL" id="PGFJ01000001">
    <property type="protein sequence ID" value="PJJ84148.1"/>
    <property type="molecule type" value="Genomic_DNA"/>
</dbReference>
<sequence>MNSLLLCSNSFTPSHLSQKLLNLITLLLLTLSFTTANAQQNSSVNGVVKTTDGSPVEMATVTIPSLKLSTATNEYGEFTLNRIPAGIYIIEARYLSLAPHQVEISVTAGRKNSVNLTLSQTSQQLQEVNISSERANKFASKKTDQVARMPLDNLENPQVYTSIPKELIAEQQIVDFKEMLRNAPGVVPNNNPAGGTGGTIRGFTATTTVRNGLAVQSYQSDPINIERVEVIMGPSATLFGSSIVGFGGLINQVTKKPFETFKGEVGLTLGSYELSRITADVNTPLNADKTALLRVNAASHKENSFQNFGHKRMNTFAPSFLYKASDKLTFLLEAEFNKTDRSTVAYFQNFNKTTYKNFKDIPIPFRTSLGGANLGAELTAVNYYAEAKYKMSDNWTSTTSIAFGENNIEHSHQIYPQWTADNKFDRTISSYGPRIFTSWNAQQNFNGDFKIGSLRNRLLVGVNYYSFRSFLRFTPTGLYDKIDLSTSQSIPAINLERVNAIGATVTQTNTENNQSSYSAYASNVLNITDRLAAMMSLRVDRFMNEAPINNGVVATTGNYNQTALSPKLGLTYQLVKNQVSVFGNYMNGFQNVAPVTQPNGTVDIFKPRQANQLEGGIKVEAFNNKLNATISYYDIKLNNDTRVQNQITVQDGNSRSKGFEVNVIANPVEGLNITAGYATNNYKITKASTPAMEGLYQAQVPTKYANFWASYKFMSTTLKGLGFGVGGSYVSDCFFDAGNTVVIPSYTLVNTAVFYDQSKWRFGIKGNNLGNQQYWSNWGIQESLRQVLGTLTFKF</sequence>
<dbReference type="SUPFAM" id="SSF49464">
    <property type="entry name" value="Carboxypeptidase regulatory domain-like"/>
    <property type="match status" value="1"/>
</dbReference>
<dbReference type="PANTHER" id="PTHR32552:SF68">
    <property type="entry name" value="FERRICHROME OUTER MEMBRANE TRANSPORTER_PHAGE RECEPTOR"/>
    <property type="match status" value="1"/>
</dbReference>
<dbReference type="Gene3D" id="2.60.40.1120">
    <property type="entry name" value="Carboxypeptidase-like, regulatory domain"/>
    <property type="match status" value="1"/>
</dbReference>
<feature type="signal peptide" evidence="16">
    <location>
        <begin position="1"/>
        <end position="38"/>
    </location>
</feature>
<keyword evidence="5" id="KW-0410">Iron transport</keyword>
<evidence type="ECO:0000256" key="5">
    <source>
        <dbReference type="ARBA" id="ARBA00022496"/>
    </source>
</evidence>
<accession>A0A2H9VTK6</accession>
<evidence type="ECO:0000256" key="14">
    <source>
        <dbReference type="PROSITE-ProRule" id="PRU01360"/>
    </source>
</evidence>
<evidence type="ECO:0000256" key="6">
    <source>
        <dbReference type="ARBA" id="ARBA00022692"/>
    </source>
</evidence>
<keyword evidence="4 14" id="KW-1134">Transmembrane beta strand</keyword>
<comment type="subcellular location">
    <subcellularLocation>
        <location evidence="1 14">Cell outer membrane</location>
        <topology evidence="1 14">Multi-pass membrane protein</topology>
    </subcellularLocation>
</comment>
<dbReference type="CDD" id="cd01347">
    <property type="entry name" value="ligand_gated_channel"/>
    <property type="match status" value="1"/>
</dbReference>
<evidence type="ECO:0000256" key="12">
    <source>
        <dbReference type="ARBA" id="ARBA00023170"/>
    </source>
</evidence>
<dbReference type="InterPro" id="IPR039426">
    <property type="entry name" value="TonB-dep_rcpt-like"/>
</dbReference>
<gene>
    <name evidence="19" type="ORF">CLV57_1152</name>
</gene>
<keyword evidence="13 14" id="KW-0998">Cell outer membrane</keyword>
<evidence type="ECO:0000256" key="1">
    <source>
        <dbReference type="ARBA" id="ARBA00004571"/>
    </source>
</evidence>
<evidence type="ECO:0000256" key="11">
    <source>
        <dbReference type="ARBA" id="ARBA00023136"/>
    </source>
</evidence>
<keyword evidence="10 15" id="KW-0798">TonB box</keyword>
<evidence type="ECO:0000256" key="3">
    <source>
        <dbReference type="ARBA" id="ARBA00022448"/>
    </source>
</evidence>
<evidence type="ECO:0000256" key="8">
    <source>
        <dbReference type="ARBA" id="ARBA00023004"/>
    </source>
</evidence>
<keyword evidence="20" id="KW-1185">Reference proteome</keyword>
<evidence type="ECO:0000256" key="4">
    <source>
        <dbReference type="ARBA" id="ARBA00022452"/>
    </source>
</evidence>
<dbReference type="OrthoDB" id="9775095at2"/>
<dbReference type="RefSeq" id="WP_100340355.1">
    <property type="nucleotide sequence ID" value="NZ_PGFJ01000001.1"/>
</dbReference>
<dbReference type="GO" id="GO:0015891">
    <property type="term" value="P:siderophore transport"/>
    <property type="evidence" value="ECO:0007669"/>
    <property type="project" value="InterPro"/>
</dbReference>
<dbReference type="GO" id="GO:0009279">
    <property type="term" value="C:cell outer membrane"/>
    <property type="evidence" value="ECO:0007669"/>
    <property type="project" value="UniProtKB-SubCell"/>
</dbReference>
<dbReference type="AlphaFoldDB" id="A0A2H9VTK6"/>
<evidence type="ECO:0000259" key="18">
    <source>
        <dbReference type="Pfam" id="PF07715"/>
    </source>
</evidence>
<dbReference type="InterPro" id="IPR008969">
    <property type="entry name" value="CarboxyPept-like_regulatory"/>
</dbReference>
<comment type="caution">
    <text evidence="19">The sequence shown here is derived from an EMBL/GenBank/DDBJ whole genome shotgun (WGS) entry which is preliminary data.</text>
</comment>
<keyword evidence="7 16" id="KW-0732">Signal</keyword>
<evidence type="ECO:0000256" key="7">
    <source>
        <dbReference type="ARBA" id="ARBA00022729"/>
    </source>
</evidence>
<dbReference type="Gene3D" id="2.170.130.10">
    <property type="entry name" value="TonB-dependent receptor, plug domain"/>
    <property type="match status" value="1"/>
</dbReference>
<evidence type="ECO:0000256" key="13">
    <source>
        <dbReference type="ARBA" id="ARBA00023237"/>
    </source>
</evidence>
<reference evidence="19 20" key="1">
    <citation type="submission" date="2017-11" db="EMBL/GenBank/DDBJ databases">
        <title>Genomic Encyclopedia of Archaeal and Bacterial Type Strains, Phase II (KMG-II): From Individual Species to Whole Genera.</title>
        <authorList>
            <person name="Goeker M."/>
        </authorList>
    </citation>
    <scope>NUCLEOTIDE SEQUENCE [LARGE SCALE GENOMIC DNA]</scope>
    <source>
        <strain evidence="19 20">DSM 28175</strain>
    </source>
</reference>
<proteinExistence type="inferred from homology"/>
<dbReference type="GO" id="GO:0038023">
    <property type="term" value="F:signaling receptor activity"/>
    <property type="evidence" value="ECO:0007669"/>
    <property type="project" value="InterPro"/>
</dbReference>
<evidence type="ECO:0000259" key="17">
    <source>
        <dbReference type="Pfam" id="PF00593"/>
    </source>
</evidence>
<dbReference type="Pfam" id="PF13715">
    <property type="entry name" value="CarbopepD_reg_2"/>
    <property type="match status" value="1"/>
</dbReference>
<dbReference type="InterPro" id="IPR010105">
    <property type="entry name" value="TonB_sidphr_rcpt"/>
</dbReference>
<comment type="similarity">
    <text evidence="2 14 15">Belongs to the TonB-dependent receptor family.</text>
</comment>
<keyword evidence="3 14" id="KW-0813">Transport</keyword>
<organism evidence="19 20">
    <name type="scientific">Mucilaginibacter auburnensis</name>
    <dbReference type="NCBI Taxonomy" id="1457233"/>
    <lineage>
        <taxon>Bacteria</taxon>
        <taxon>Pseudomonadati</taxon>
        <taxon>Bacteroidota</taxon>
        <taxon>Sphingobacteriia</taxon>
        <taxon>Sphingobacteriales</taxon>
        <taxon>Sphingobacteriaceae</taxon>
        <taxon>Mucilaginibacter</taxon>
    </lineage>
</organism>
<evidence type="ECO:0000256" key="2">
    <source>
        <dbReference type="ARBA" id="ARBA00009810"/>
    </source>
</evidence>
<feature type="domain" description="TonB-dependent receptor plug" evidence="18">
    <location>
        <begin position="154"/>
        <end position="244"/>
    </location>
</feature>
<evidence type="ECO:0000313" key="19">
    <source>
        <dbReference type="EMBL" id="PJJ84148.1"/>
    </source>
</evidence>
<keyword evidence="9" id="KW-0406">Ion transport</keyword>
<feature type="chain" id="PRO_5014152628" evidence="16">
    <location>
        <begin position="39"/>
        <end position="795"/>
    </location>
</feature>